<keyword evidence="11" id="KW-1185">Reference proteome</keyword>
<dbReference type="PANTHER" id="PTHR22848">
    <property type="entry name" value="WD40 REPEAT PROTEIN"/>
    <property type="match status" value="1"/>
</dbReference>
<dbReference type="SMART" id="SM00320">
    <property type="entry name" value="WD40"/>
    <property type="match status" value="5"/>
</dbReference>
<dbReference type="InterPro" id="IPR015943">
    <property type="entry name" value="WD40/YVTN_repeat-like_dom_sf"/>
</dbReference>
<accession>A0A3L6QYA0</accession>
<dbReference type="InterPro" id="IPR006595">
    <property type="entry name" value="CTLH_C"/>
</dbReference>
<dbReference type="STRING" id="4540.A0A3L6QYA0"/>
<dbReference type="Pfam" id="PF00400">
    <property type="entry name" value="WD40"/>
    <property type="match status" value="4"/>
</dbReference>
<reference evidence="11" key="1">
    <citation type="journal article" date="2019" name="Nat. Commun.">
        <title>The genome of broomcorn millet.</title>
        <authorList>
            <person name="Zou C."/>
            <person name="Miki D."/>
            <person name="Li D."/>
            <person name="Tang Q."/>
            <person name="Xiao L."/>
            <person name="Rajput S."/>
            <person name="Deng P."/>
            <person name="Jia W."/>
            <person name="Huang R."/>
            <person name="Zhang M."/>
            <person name="Sun Y."/>
            <person name="Hu J."/>
            <person name="Fu X."/>
            <person name="Schnable P.S."/>
            <person name="Li F."/>
            <person name="Zhang H."/>
            <person name="Feng B."/>
            <person name="Zhu X."/>
            <person name="Liu R."/>
            <person name="Schnable J.C."/>
            <person name="Zhu J.-K."/>
            <person name="Zhang H."/>
        </authorList>
    </citation>
    <scope>NUCLEOTIDE SEQUENCE [LARGE SCALE GENOMIC DNA]</scope>
</reference>
<keyword evidence="5" id="KW-0508">mRNA splicing</keyword>
<feature type="repeat" description="WD" evidence="8">
    <location>
        <begin position="307"/>
        <end position="348"/>
    </location>
</feature>
<comment type="caution">
    <text evidence="10">The sequence shown here is derived from an EMBL/GenBank/DDBJ whole genome shotgun (WGS) entry which is preliminary data.</text>
</comment>
<dbReference type="FunFam" id="2.130.10.10:FF:001664">
    <property type="entry name" value="suppressor of mec-8 and unc-52 protein homolog 1"/>
    <property type="match status" value="1"/>
</dbReference>
<evidence type="ECO:0000259" key="9">
    <source>
        <dbReference type="PROSITE" id="PS50897"/>
    </source>
</evidence>
<dbReference type="CDD" id="cd00200">
    <property type="entry name" value="WD40"/>
    <property type="match status" value="1"/>
</dbReference>
<evidence type="ECO:0000256" key="2">
    <source>
        <dbReference type="ARBA" id="ARBA00022574"/>
    </source>
</evidence>
<dbReference type="PROSITE" id="PS50294">
    <property type="entry name" value="WD_REPEATS_REGION"/>
    <property type="match status" value="2"/>
</dbReference>
<dbReference type="GO" id="GO:0005634">
    <property type="term" value="C:nucleus"/>
    <property type="evidence" value="ECO:0007669"/>
    <property type="project" value="UniProtKB-SubCell"/>
</dbReference>
<evidence type="ECO:0000256" key="6">
    <source>
        <dbReference type="ARBA" id="ARBA00023242"/>
    </source>
</evidence>
<dbReference type="PROSITE" id="PS50897">
    <property type="entry name" value="CTLH"/>
    <property type="match status" value="1"/>
</dbReference>
<comment type="similarity">
    <text evidence="7">Belongs to the WD repeat SMU1 family.</text>
</comment>
<feature type="domain" description="CTLH" evidence="9">
    <location>
        <begin position="45"/>
        <end position="97"/>
    </location>
</feature>
<keyword evidence="4" id="KW-0677">Repeat</keyword>
<dbReference type="InterPro" id="IPR006594">
    <property type="entry name" value="LisH"/>
</dbReference>
<dbReference type="PROSITE" id="PS50896">
    <property type="entry name" value="LISH"/>
    <property type="match status" value="1"/>
</dbReference>
<proteinExistence type="inferred from homology"/>
<gene>
    <name evidence="10" type="ORF">C2845_PM08G11810</name>
</gene>
<evidence type="ECO:0000256" key="4">
    <source>
        <dbReference type="ARBA" id="ARBA00022737"/>
    </source>
</evidence>
<dbReference type="OrthoDB" id="538223at2759"/>
<keyword evidence="2 8" id="KW-0853">WD repeat</keyword>
<protein>
    <recommendedName>
        <fullName evidence="9">CTLH domain-containing protein</fullName>
    </recommendedName>
</protein>
<evidence type="ECO:0000256" key="1">
    <source>
        <dbReference type="ARBA" id="ARBA00004123"/>
    </source>
</evidence>
<comment type="subcellular location">
    <subcellularLocation>
        <location evidence="1">Nucleus</location>
    </subcellularLocation>
</comment>
<organism evidence="10 11">
    <name type="scientific">Panicum miliaceum</name>
    <name type="common">Proso millet</name>
    <name type="synonym">Broomcorn millet</name>
    <dbReference type="NCBI Taxonomy" id="4540"/>
    <lineage>
        <taxon>Eukaryota</taxon>
        <taxon>Viridiplantae</taxon>
        <taxon>Streptophyta</taxon>
        <taxon>Embryophyta</taxon>
        <taxon>Tracheophyta</taxon>
        <taxon>Spermatophyta</taxon>
        <taxon>Magnoliopsida</taxon>
        <taxon>Liliopsida</taxon>
        <taxon>Poales</taxon>
        <taxon>Poaceae</taxon>
        <taxon>PACMAD clade</taxon>
        <taxon>Panicoideae</taxon>
        <taxon>Panicodae</taxon>
        <taxon>Paniceae</taxon>
        <taxon>Panicinae</taxon>
        <taxon>Panicum</taxon>
        <taxon>Panicum sect. Panicum</taxon>
    </lineage>
</organism>
<keyword evidence="6" id="KW-0539">Nucleus</keyword>
<dbReference type="SUPFAM" id="SSF50978">
    <property type="entry name" value="WD40 repeat-like"/>
    <property type="match status" value="1"/>
</dbReference>
<dbReference type="Gene3D" id="2.130.10.10">
    <property type="entry name" value="YVTN repeat-like/Quinoprotein amine dehydrogenase"/>
    <property type="match status" value="1"/>
</dbReference>
<dbReference type="AlphaFoldDB" id="A0A3L6QYA0"/>
<dbReference type="GO" id="GO:0000398">
    <property type="term" value="P:mRNA splicing, via spliceosome"/>
    <property type="evidence" value="ECO:0007669"/>
    <property type="project" value="InterPro"/>
</dbReference>
<dbReference type="InterPro" id="IPR001680">
    <property type="entry name" value="WD40_rpt"/>
</dbReference>
<evidence type="ECO:0000313" key="10">
    <source>
        <dbReference type="EMBL" id="RLM91930.1"/>
    </source>
</evidence>
<evidence type="ECO:0000256" key="8">
    <source>
        <dbReference type="PROSITE-ProRule" id="PRU00221"/>
    </source>
</evidence>
<feature type="repeat" description="WD" evidence="8">
    <location>
        <begin position="226"/>
        <end position="255"/>
    </location>
</feature>
<keyword evidence="3" id="KW-0507">mRNA processing</keyword>
<evidence type="ECO:0000313" key="11">
    <source>
        <dbReference type="Proteomes" id="UP000275267"/>
    </source>
</evidence>
<dbReference type="EMBL" id="PQIB02000010">
    <property type="protein sequence ID" value="RLM91930.1"/>
    <property type="molecule type" value="Genomic_DNA"/>
</dbReference>
<dbReference type="InterPro" id="IPR045184">
    <property type="entry name" value="SMU1"/>
</dbReference>
<sequence>MASSASTLEIEARDVVKIVLQFCKENSLQQTFQTLQNECQVSLNTVDSIDTFIADINAGRWDAVLPQVAQLKLPRKKLEDLYEQIVLEMAELRELDTARAILRQTQVMGVMKQEQPERYLRLEHLLVRTYFDPNEAYQESTKEKRRAQIAQTIASEVSVVPPSRLMALIGQALKWQQHQGLLPPGTQFDLFRGTAAMKQDEEETYPTTLAHQIKFGKKTHPECARFSPDGQYLVSCSVDGIIEVWDYISGKLKKDLQYQADESFMMHDDAVLCVDFSRDSEMLASGSQDGKIKVWRIRTGQCLRRLERAHSKGVTSVAFSRDGTQILSTSFDTTARVHGLKSGKMLKEFRGHSSYVNYAIFTTDGSRVWDTKTTDCLYTFKPPPPLRVVKTFSSGKREGGDFVAASVSPKGEWLYCVGEDMNMYCFSYQSGKLDHLMKVHEKDVIGITHHPHRNLVATYAEDCTMKIWKP</sequence>
<evidence type="ECO:0000256" key="7">
    <source>
        <dbReference type="ARBA" id="ARBA00025801"/>
    </source>
</evidence>
<dbReference type="PROSITE" id="PS50082">
    <property type="entry name" value="WD_REPEATS_2"/>
    <property type="match status" value="4"/>
</dbReference>
<dbReference type="InterPro" id="IPR054532">
    <property type="entry name" value="TPL_SMU1_LisH-like"/>
</dbReference>
<feature type="repeat" description="WD" evidence="8">
    <location>
        <begin position="264"/>
        <end position="305"/>
    </location>
</feature>
<dbReference type="InterPro" id="IPR036322">
    <property type="entry name" value="WD40_repeat_dom_sf"/>
</dbReference>
<evidence type="ECO:0000256" key="5">
    <source>
        <dbReference type="ARBA" id="ARBA00023187"/>
    </source>
</evidence>
<evidence type="ECO:0000256" key="3">
    <source>
        <dbReference type="ARBA" id="ARBA00022664"/>
    </source>
</evidence>
<name>A0A3L6QYA0_PANMI</name>
<dbReference type="SMART" id="SM00667">
    <property type="entry name" value="LisH"/>
    <property type="match status" value="1"/>
</dbReference>
<dbReference type="Pfam" id="PF17814">
    <property type="entry name" value="LisH_TPL"/>
    <property type="match status" value="1"/>
</dbReference>
<feature type="repeat" description="WD" evidence="8">
    <location>
        <begin position="437"/>
        <end position="470"/>
    </location>
</feature>
<dbReference type="SMART" id="SM00668">
    <property type="entry name" value="CTLH"/>
    <property type="match status" value="1"/>
</dbReference>
<dbReference type="Proteomes" id="UP000275267">
    <property type="component" value="Unassembled WGS sequence"/>
</dbReference>